<dbReference type="RefSeq" id="XP_060672183.1">
    <property type="nucleotide sequence ID" value="XM_060816200.1"/>
</dbReference>
<dbReference type="PANTHER" id="PTHR47481:SF10">
    <property type="entry name" value="COPIA-LIKE POLYPROTEIN_RETROTRANSPOSON"/>
    <property type="match status" value="1"/>
</dbReference>
<proteinExistence type="predicted"/>
<sequence length="243" mass="27055">MTVDVLSFTFGLETAFSVWHAIEEQLLPATKEKEIYLTNRLMGLKKGSATLDKYLKNFNSICDNLSAIGKPVNDLDKCFHLSRGLGHTYQDFRLSMLSKPPYPTYMQFVLSLRSHEQVLSNFSGEKQGLNQEYAFVGQRSHGTGRGPGGRFSSHGRGFGPTSFSMPNHGGFSPTNFSIHNRGGSHFSTQGRGSYFSRNIAPAPVSNSTQTLKSSQKEAKKQSYVKYVVDPIILLPIVRTYMIL</sequence>
<dbReference type="PANTHER" id="PTHR47481">
    <property type="match status" value="1"/>
</dbReference>
<gene>
    <name evidence="2" type="primary">LOC132799321</name>
</gene>
<reference evidence="2" key="1">
    <citation type="submission" date="2025-08" db="UniProtKB">
        <authorList>
            <consortium name="RefSeq"/>
        </authorList>
    </citation>
    <scope>IDENTIFICATION</scope>
    <source>
        <tissue evidence="2">Seedling</tissue>
    </source>
</reference>
<evidence type="ECO:0000313" key="2">
    <source>
        <dbReference type="RefSeq" id="XP_060672183.1"/>
    </source>
</evidence>
<accession>A0ABM4A634</accession>
<dbReference type="Pfam" id="PF14223">
    <property type="entry name" value="Retrotran_gag_2"/>
    <property type="match status" value="1"/>
</dbReference>
<dbReference type="Proteomes" id="UP001652623">
    <property type="component" value="Chromosome 1"/>
</dbReference>
<name>A0ABM4A634_ZIZJJ</name>
<dbReference type="GeneID" id="132799321"/>
<evidence type="ECO:0000313" key="1">
    <source>
        <dbReference type="Proteomes" id="UP001652623"/>
    </source>
</evidence>
<keyword evidence="1" id="KW-1185">Reference proteome</keyword>
<organism evidence="1 2">
    <name type="scientific">Ziziphus jujuba</name>
    <name type="common">Chinese jujube</name>
    <name type="synonym">Ziziphus sativa</name>
    <dbReference type="NCBI Taxonomy" id="326968"/>
    <lineage>
        <taxon>Eukaryota</taxon>
        <taxon>Viridiplantae</taxon>
        <taxon>Streptophyta</taxon>
        <taxon>Embryophyta</taxon>
        <taxon>Tracheophyta</taxon>
        <taxon>Spermatophyta</taxon>
        <taxon>Magnoliopsida</taxon>
        <taxon>eudicotyledons</taxon>
        <taxon>Gunneridae</taxon>
        <taxon>Pentapetalae</taxon>
        <taxon>rosids</taxon>
        <taxon>fabids</taxon>
        <taxon>Rosales</taxon>
        <taxon>Rhamnaceae</taxon>
        <taxon>Paliureae</taxon>
        <taxon>Ziziphus</taxon>
    </lineage>
</organism>
<protein>
    <submittedName>
        <fullName evidence="2">Uncharacterized protein LOC132799321</fullName>
    </submittedName>
</protein>